<dbReference type="PANTHER" id="PTHR21666:SF270">
    <property type="entry name" value="MUREIN HYDROLASE ACTIVATOR ENVC"/>
    <property type="match status" value="1"/>
</dbReference>
<proteinExistence type="predicted"/>
<dbReference type="EMBL" id="JBHLUU010000112">
    <property type="protein sequence ID" value="MFC0476826.1"/>
    <property type="molecule type" value="Genomic_DNA"/>
</dbReference>
<dbReference type="PANTHER" id="PTHR21666">
    <property type="entry name" value="PEPTIDASE-RELATED"/>
    <property type="match status" value="1"/>
</dbReference>
<dbReference type="Gene3D" id="2.70.70.10">
    <property type="entry name" value="Glucose Permease (Domain IIA)"/>
    <property type="match status" value="1"/>
</dbReference>
<keyword evidence="1" id="KW-0472">Membrane</keyword>
<dbReference type="InterPro" id="IPR016047">
    <property type="entry name" value="M23ase_b-sheet_dom"/>
</dbReference>
<evidence type="ECO:0000259" key="3">
    <source>
        <dbReference type="Pfam" id="PF01551"/>
    </source>
</evidence>
<feature type="domain" description="Transglycosylase SLT" evidence="2">
    <location>
        <begin position="387"/>
        <end position="433"/>
    </location>
</feature>
<dbReference type="Gene3D" id="1.10.530.10">
    <property type="match status" value="1"/>
</dbReference>
<dbReference type="Proteomes" id="UP001589738">
    <property type="component" value="Unassembled WGS sequence"/>
</dbReference>
<dbReference type="RefSeq" id="WP_377058626.1">
    <property type="nucleotide sequence ID" value="NZ_JBHLUU010000112.1"/>
</dbReference>
<organism evidence="5 6">
    <name type="scientific">Robertmurraya beringensis</name>
    <dbReference type="NCBI Taxonomy" id="641660"/>
    <lineage>
        <taxon>Bacteria</taxon>
        <taxon>Bacillati</taxon>
        <taxon>Bacillota</taxon>
        <taxon>Bacilli</taxon>
        <taxon>Bacillales</taxon>
        <taxon>Bacillaceae</taxon>
        <taxon>Robertmurraya</taxon>
    </lineage>
</organism>
<dbReference type="InterPro" id="IPR050570">
    <property type="entry name" value="Cell_wall_metabolism_enzyme"/>
</dbReference>
<dbReference type="Pfam" id="PF01464">
    <property type="entry name" value="SLT"/>
    <property type="match status" value="1"/>
</dbReference>
<dbReference type="InterPro" id="IPR031304">
    <property type="entry name" value="SLT_2"/>
</dbReference>
<dbReference type="InterPro" id="IPR023346">
    <property type="entry name" value="Lysozyme-like_dom_sf"/>
</dbReference>
<evidence type="ECO:0000256" key="1">
    <source>
        <dbReference type="SAM" id="Phobius"/>
    </source>
</evidence>
<comment type="caution">
    <text evidence="5">The sequence shown here is derived from an EMBL/GenBank/DDBJ whole genome shotgun (WGS) entry which is preliminary data.</text>
</comment>
<keyword evidence="6" id="KW-1185">Reference proteome</keyword>
<dbReference type="InterPro" id="IPR011055">
    <property type="entry name" value="Dup_hybrid_motif"/>
</dbReference>
<dbReference type="SUPFAM" id="SSF51261">
    <property type="entry name" value="Duplicated hybrid motif"/>
    <property type="match status" value="1"/>
</dbReference>
<feature type="domain" description="Transglycosylase SLT" evidence="4">
    <location>
        <begin position="461"/>
        <end position="502"/>
    </location>
</feature>
<reference evidence="5 6" key="1">
    <citation type="submission" date="2024-09" db="EMBL/GenBank/DDBJ databases">
        <authorList>
            <person name="Sun Q."/>
            <person name="Mori K."/>
        </authorList>
    </citation>
    <scope>NUCLEOTIDE SEQUENCE [LARGE SCALE GENOMIC DNA]</scope>
    <source>
        <strain evidence="5 6">CGMCC 1.9126</strain>
    </source>
</reference>
<evidence type="ECO:0000259" key="4">
    <source>
        <dbReference type="Pfam" id="PF13406"/>
    </source>
</evidence>
<accession>A0ABV6KU22</accession>
<dbReference type="CDD" id="cd12797">
    <property type="entry name" value="M23_peptidase"/>
    <property type="match status" value="1"/>
</dbReference>
<dbReference type="Pfam" id="PF13406">
    <property type="entry name" value="SLT_2"/>
    <property type="match status" value="1"/>
</dbReference>
<evidence type="ECO:0000313" key="6">
    <source>
        <dbReference type="Proteomes" id="UP001589738"/>
    </source>
</evidence>
<keyword evidence="1" id="KW-0812">Transmembrane</keyword>
<dbReference type="CDD" id="cd13399">
    <property type="entry name" value="Slt35-like"/>
    <property type="match status" value="1"/>
</dbReference>
<gene>
    <name evidence="5" type="ORF">ACFFHF_16610</name>
</gene>
<dbReference type="Pfam" id="PF01551">
    <property type="entry name" value="Peptidase_M23"/>
    <property type="match status" value="1"/>
</dbReference>
<feature type="transmembrane region" description="Helical" evidence="1">
    <location>
        <begin position="59"/>
        <end position="92"/>
    </location>
</feature>
<protein>
    <submittedName>
        <fullName evidence="5">Peptidoglycan DD-metalloendopeptidase family protein</fullName>
    </submittedName>
</protein>
<feature type="domain" description="M23ase beta-sheet core" evidence="3">
    <location>
        <begin position="562"/>
        <end position="658"/>
    </location>
</feature>
<evidence type="ECO:0000313" key="5">
    <source>
        <dbReference type="EMBL" id="MFC0476826.1"/>
    </source>
</evidence>
<keyword evidence="1" id="KW-1133">Transmembrane helix</keyword>
<name>A0ABV6KU22_9BACI</name>
<dbReference type="InterPro" id="IPR008258">
    <property type="entry name" value="Transglycosylase_SLT_dom_1"/>
</dbReference>
<evidence type="ECO:0000259" key="2">
    <source>
        <dbReference type="Pfam" id="PF01464"/>
    </source>
</evidence>
<sequence>MLPPEREQNEKSQLRQFAEGQAKSQGRKAVKKLAKKGGKIAAKLIKLAVKKFAVLLGKLLAWIAGAVGLPVLGIALAVIIGLLVVSLAWSFLFGTGEGLTGEDQKLHSYIVERANATVDMGNPIEKPYRVPEKLIAAVVQIDTFSKNEDVKEAIKKMAEALAPEFEYGSYNEWKETQVTVCEDGKCTTGDVKRENNNVDKLEHVDYWNGSTSFSYTAHVSDWKSSTKTTYKTVIEQTTKKVVEEIQVPVQKEVCERKIISEDPPKYKETCKTETVYVTKLNTKYVTVDTERKIEVKTTTKTRHQYFTSEKTQRTDYGTFDNVLNSYSLELNDKKLVEANYLFMGGTIEYTQWLSARGGGSYGGGFIGFDGTITPGGGVPPQFMPYYLSAEKKYGVHWYTLAAIHFVETGFSTHPTMLSSAGAVGHMQFMPATWVGWSYNIGGGRVSPSVDITSLTVIAQGRGYGVDGNGDGKADPWNVEDSVHTAAHYLSKNGYANDPRGAVWHYNHAEWYVNKVLTNAEAFKNAATYEANGAKIPQLQPGSFMKPAIGRNTSGFGNRSGGMHYGADIAPPVPGALDSPVVAAADGVVRLSQYSSSYGNVVYIQHNIGGQAYETVYAHMQNRAVSTGQTVKQGQFLGLMGNTGDSQGVHLHFEVHKGAWTKNKINAINPALVVPF</sequence>
<dbReference type="SUPFAM" id="SSF53955">
    <property type="entry name" value="Lysozyme-like"/>
    <property type="match status" value="1"/>
</dbReference>